<dbReference type="eggNOG" id="KOG3895">
    <property type="taxonomic scope" value="Eukaryota"/>
</dbReference>
<dbReference type="HOGENOM" id="CLU_010582_0_1_1"/>
<reference evidence="7 9" key="2">
    <citation type="journal article" date="2013" name="Nature">
        <title>Insights into bilaterian evolution from three spiralian genomes.</title>
        <authorList>
            <person name="Simakov O."/>
            <person name="Marletaz F."/>
            <person name="Cho S.J."/>
            <person name="Edsinger-Gonzales E."/>
            <person name="Havlak P."/>
            <person name="Hellsten U."/>
            <person name="Kuo D.H."/>
            <person name="Larsson T."/>
            <person name="Lv J."/>
            <person name="Arendt D."/>
            <person name="Savage R."/>
            <person name="Osoegawa K."/>
            <person name="de Jong P."/>
            <person name="Grimwood J."/>
            <person name="Chapman J.A."/>
            <person name="Shapiro H."/>
            <person name="Aerts A."/>
            <person name="Otillar R.P."/>
            <person name="Terry A.Y."/>
            <person name="Boore J.L."/>
            <person name="Grigoriev I.V."/>
            <person name="Lindberg D.R."/>
            <person name="Seaver E.C."/>
            <person name="Weisblat D.A."/>
            <person name="Putnam N.H."/>
            <person name="Rokhsar D.S."/>
        </authorList>
    </citation>
    <scope>NUCLEOTIDE SEQUENCE</scope>
</reference>
<feature type="domain" description="Synapsin pre-ATP-grasp" evidence="5">
    <location>
        <begin position="2"/>
        <end position="84"/>
    </location>
</feature>
<dbReference type="SUPFAM" id="SSF56059">
    <property type="entry name" value="Glutathione synthetase ATP-binding domain-like"/>
    <property type="match status" value="1"/>
</dbReference>
<dbReference type="EnsemblMetazoa" id="HelroT62123">
    <property type="protein sequence ID" value="HelroP62123"/>
    <property type="gene ID" value="HelroG62123"/>
</dbReference>
<dbReference type="PANTHER" id="PTHR10841">
    <property type="entry name" value="SYNAPSIN"/>
    <property type="match status" value="1"/>
</dbReference>
<dbReference type="PANTHER" id="PTHR10841:SF17">
    <property type="entry name" value="SYNAPSIN"/>
    <property type="match status" value="1"/>
</dbReference>
<sequence>SRIFYGRKLFGDYDLKVEQAQFSEINLSTCSSMGTTVEIRKSRPDHHTRSAFQPDFVLIRQHVKNISNDYTNIVLGLRNGGVASVNSLDSIFNFLDKPWVFAHLIRIQRKIGKNKFPLISQSYYPNFKEMLVTPHFPVVVKMGHGHSGLGKVKVDHHYGFQDIASVAAMTNSYSTTELLIDSQCDIFVQKIGTNIRAFKRKCMSGNWKASMGAVILEPMPMNERYKSWVDECSKLFGGLDMMCIQIMQGKDGKEYIVEMNDSTMSILGSSQSEDYKLVVDLVISKMEQSSTFHKFLSFASNF</sequence>
<dbReference type="InParanoid" id="T1FWW1"/>
<name>T1FWW1_HELRO</name>
<evidence type="ECO:0000259" key="6">
    <source>
        <dbReference type="Pfam" id="PF02750"/>
    </source>
</evidence>
<comment type="similarity">
    <text evidence="1">Belongs to the synapsin family.</text>
</comment>
<dbReference type="InterPro" id="IPR020897">
    <property type="entry name" value="Synapsin_pre-ATP-grasp_dom"/>
</dbReference>
<dbReference type="KEGG" id="hro:HELRODRAFT_62123"/>
<dbReference type="CTD" id="20213309"/>
<evidence type="ECO:0000256" key="1">
    <source>
        <dbReference type="ARBA" id="ARBA00008243"/>
    </source>
</evidence>
<dbReference type="FunFam" id="3.30.470.20:FF:000059">
    <property type="entry name" value="Synapsin-3"/>
    <property type="match status" value="1"/>
</dbReference>
<evidence type="ECO:0000256" key="4">
    <source>
        <dbReference type="ARBA" id="ARBA00034103"/>
    </source>
</evidence>
<accession>T1FWW1</accession>
<dbReference type="EMBL" id="AMQM01000153">
    <property type="status" value="NOT_ANNOTATED_CDS"/>
    <property type="molecule type" value="Genomic_DNA"/>
</dbReference>
<dbReference type="FunFam" id="3.30.1490.20:FF:000008">
    <property type="entry name" value="Synapsin I"/>
    <property type="match status" value="1"/>
</dbReference>
<evidence type="ECO:0008006" key="10">
    <source>
        <dbReference type="Google" id="ProtNLM"/>
    </source>
</evidence>
<dbReference type="OMA" id="FVNSHTS"/>
<reference evidence="9" key="1">
    <citation type="submission" date="2012-12" db="EMBL/GenBank/DDBJ databases">
        <authorList>
            <person name="Hellsten U."/>
            <person name="Grimwood J."/>
            <person name="Chapman J.A."/>
            <person name="Shapiro H."/>
            <person name="Aerts A."/>
            <person name="Otillar R.P."/>
            <person name="Terry A.Y."/>
            <person name="Boore J.L."/>
            <person name="Simakov O."/>
            <person name="Marletaz F."/>
            <person name="Cho S.-J."/>
            <person name="Edsinger-Gonzales E."/>
            <person name="Havlak P."/>
            <person name="Kuo D.-H."/>
            <person name="Larsson T."/>
            <person name="Lv J."/>
            <person name="Arendt D."/>
            <person name="Savage R."/>
            <person name="Osoegawa K."/>
            <person name="de Jong P."/>
            <person name="Lindberg D.R."/>
            <person name="Seaver E.C."/>
            <person name="Weisblat D.A."/>
            <person name="Putnam N.H."/>
            <person name="Grigoriev I.V."/>
            <person name="Rokhsar D.S."/>
        </authorList>
    </citation>
    <scope>NUCLEOTIDE SEQUENCE</scope>
</reference>
<feature type="domain" description="Synapsin ATP-binding" evidence="6">
    <location>
        <begin position="86"/>
        <end position="288"/>
    </location>
</feature>
<dbReference type="PRINTS" id="PR01368">
    <property type="entry name" value="SYNAPSIN"/>
</dbReference>
<protein>
    <recommendedName>
        <fullName evidence="10">ATP-grasp domain-containing protein</fullName>
    </recommendedName>
</protein>
<evidence type="ECO:0000313" key="9">
    <source>
        <dbReference type="Proteomes" id="UP000015101"/>
    </source>
</evidence>
<dbReference type="STRING" id="6412.T1FWW1"/>
<reference evidence="8" key="3">
    <citation type="submission" date="2015-06" db="UniProtKB">
        <authorList>
            <consortium name="EnsemblMetazoa"/>
        </authorList>
    </citation>
    <scope>IDENTIFICATION</scope>
</reference>
<comment type="subcellular location">
    <subcellularLocation>
        <location evidence="4">Synapse</location>
    </subcellularLocation>
</comment>
<dbReference type="GO" id="GO:0008021">
    <property type="term" value="C:synaptic vesicle"/>
    <property type="evidence" value="ECO:0007669"/>
    <property type="project" value="InterPro"/>
</dbReference>
<dbReference type="InterPro" id="IPR013815">
    <property type="entry name" value="ATP_grasp_subdomain_1"/>
</dbReference>
<evidence type="ECO:0000256" key="2">
    <source>
        <dbReference type="ARBA" id="ARBA00022553"/>
    </source>
</evidence>
<evidence type="ECO:0000259" key="5">
    <source>
        <dbReference type="Pfam" id="PF02078"/>
    </source>
</evidence>
<dbReference type="Pfam" id="PF02750">
    <property type="entry name" value="Synapsin_C"/>
    <property type="match status" value="1"/>
</dbReference>
<dbReference type="Pfam" id="PF02078">
    <property type="entry name" value="Synapsin"/>
    <property type="match status" value="1"/>
</dbReference>
<dbReference type="RefSeq" id="XP_009009101.1">
    <property type="nucleotide sequence ID" value="XM_009010853.1"/>
</dbReference>
<keyword evidence="2" id="KW-0597">Phosphoprotein</keyword>
<dbReference type="InterPro" id="IPR016185">
    <property type="entry name" value="PreATP-grasp_dom_sf"/>
</dbReference>
<dbReference type="Gene3D" id="3.40.50.20">
    <property type="match status" value="1"/>
</dbReference>
<dbReference type="Gene3D" id="3.30.470.20">
    <property type="entry name" value="ATP-grasp fold, B domain"/>
    <property type="match status" value="1"/>
</dbReference>
<organism evidence="8 9">
    <name type="scientific">Helobdella robusta</name>
    <name type="common">Californian leech</name>
    <dbReference type="NCBI Taxonomy" id="6412"/>
    <lineage>
        <taxon>Eukaryota</taxon>
        <taxon>Metazoa</taxon>
        <taxon>Spiralia</taxon>
        <taxon>Lophotrochozoa</taxon>
        <taxon>Annelida</taxon>
        <taxon>Clitellata</taxon>
        <taxon>Hirudinea</taxon>
        <taxon>Rhynchobdellida</taxon>
        <taxon>Glossiphoniidae</taxon>
        <taxon>Helobdella</taxon>
    </lineage>
</organism>
<dbReference type="GO" id="GO:0007269">
    <property type="term" value="P:neurotransmitter secretion"/>
    <property type="evidence" value="ECO:0007669"/>
    <property type="project" value="InterPro"/>
</dbReference>
<evidence type="ECO:0000256" key="3">
    <source>
        <dbReference type="ARBA" id="ARBA00023018"/>
    </source>
</evidence>
<dbReference type="OrthoDB" id="10249572at2759"/>
<dbReference type="AlphaFoldDB" id="T1FWW1"/>
<dbReference type="InterPro" id="IPR020898">
    <property type="entry name" value="Synapsin_ATP-bd_dom"/>
</dbReference>
<evidence type="ECO:0000313" key="7">
    <source>
        <dbReference type="EMBL" id="ESO12381.1"/>
    </source>
</evidence>
<keyword evidence="9" id="KW-1185">Reference proteome</keyword>
<gene>
    <name evidence="8" type="primary">20213309</name>
    <name evidence="7" type="ORF">HELRODRAFT_62123</name>
</gene>
<dbReference type="GO" id="GO:0005524">
    <property type="term" value="F:ATP binding"/>
    <property type="evidence" value="ECO:0007669"/>
    <property type="project" value="InterPro"/>
</dbReference>
<dbReference type="EMBL" id="KB095811">
    <property type="protein sequence ID" value="ESO12381.1"/>
    <property type="molecule type" value="Genomic_DNA"/>
</dbReference>
<dbReference type="InterPro" id="IPR001359">
    <property type="entry name" value="Synapsin"/>
</dbReference>
<evidence type="ECO:0000313" key="8">
    <source>
        <dbReference type="EnsemblMetazoa" id="HelroP62123"/>
    </source>
</evidence>
<dbReference type="Gene3D" id="3.30.1490.20">
    <property type="entry name" value="ATP-grasp fold, A domain"/>
    <property type="match status" value="1"/>
</dbReference>
<proteinExistence type="inferred from homology"/>
<dbReference type="Proteomes" id="UP000015101">
    <property type="component" value="Unassembled WGS sequence"/>
</dbReference>
<dbReference type="SUPFAM" id="SSF52440">
    <property type="entry name" value="PreATP-grasp domain"/>
    <property type="match status" value="1"/>
</dbReference>
<keyword evidence="3" id="KW-0770">Synapse</keyword>
<dbReference type="GeneID" id="20213309"/>